<evidence type="ECO:0000313" key="10">
    <source>
        <dbReference type="Proteomes" id="UP000270230"/>
    </source>
</evidence>
<evidence type="ECO:0000256" key="2">
    <source>
        <dbReference type="ARBA" id="ARBA00022723"/>
    </source>
</evidence>
<keyword evidence="2" id="KW-0479">Metal-binding</keyword>
<feature type="region of interest" description="Disordered" evidence="7">
    <location>
        <begin position="1"/>
        <end position="25"/>
    </location>
</feature>
<evidence type="ECO:0000256" key="6">
    <source>
        <dbReference type="ARBA" id="ARBA00022833"/>
    </source>
</evidence>
<evidence type="ECO:0000259" key="8">
    <source>
        <dbReference type="PROSITE" id="PS51873"/>
    </source>
</evidence>
<protein>
    <recommendedName>
        <fullName evidence="8">RING-type domain-containing protein</fullName>
    </recommendedName>
</protein>
<dbReference type="AlphaFoldDB" id="A0A3M6ZYF4"/>
<keyword evidence="1" id="KW-0808">Transferase</keyword>
<comment type="caution">
    <text evidence="9">The sequence shown here is derived from an EMBL/GenBank/DDBJ whole genome shotgun (WGS) entry which is preliminary data.</text>
</comment>
<gene>
    <name evidence="9" type="ORF">D0865_16695</name>
</gene>
<evidence type="ECO:0000256" key="7">
    <source>
        <dbReference type="SAM" id="MobiDB-lite"/>
    </source>
</evidence>
<keyword evidence="5" id="KW-0833">Ubl conjugation pathway</keyword>
<dbReference type="GO" id="GO:0004842">
    <property type="term" value="F:ubiquitin-protein transferase activity"/>
    <property type="evidence" value="ECO:0007669"/>
    <property type="project" value="InterPro"/>
</dbReference>
<organism evidence="9 10">
    <name type="scientific">Hortaea werneckii</name>
    <name type="common">Black yeast</name>
    <name type="synonym">Cladosporium werneckii</name>
    <dbReference type="NCBI Taxonomy" id="91943"/>
    <lineage>
        <taxon>Eukaryota</taxon>
        <taxon>Fungi</taxon>
        <taxon>Dikarya</taxon>
        <taxon>Ascomycota</taxon>
        <taxon>Pezizomycotina</taxon>
        <taxon>Dothideomycetes</taxon>
        <taxon>Dothideomycetidae</taxon>
        <taxon>Mycosphaerellales</taxon>
        <taxon>Teratosphaeriaceae</taxon>
        <taxon>Hortaea</taxon>
    </lineage>
</organism>
<dbReference type="InterPro" id="IPR044066">
    <property type="entry name" value="TRIAD_supradom"/>
</dbReference>
<keyword evidence="4" id="KW-0863">Zinc-finger</keyword>
<dbReference type="GO" id="GO:0016567">
    <property type="term" value="P:protein ubiquitination"/>
    <property type="evidence" value="ECO:0007669"/>
    <property type="project" value="InterPro"/>
</dbReference>
<dbReference type="GO" id="GO:0008270">
    <property type="term" value="F:zinc ion binding"/>
    <property type="evidence" value="ECO:0007669"/>
    <property type="project" value="UniProtKB-KW"/>
</dbReference>
<proteinExistence type="predicted"/>
<dbReference type="PANTHER" id="PTHR11685">
    <property type="entry name" value="RBR FAMILY RING FINGER AND IBR DOMAIN-CONTAINING"/>
    <property type="match status" value="1"/>
</dbReference>
<evidence type="ECO:0000313" key="9">
    <source>
        <dbReference type="EMBL" id="RMY20243.1"/>
    </source>
</evidence>
<evidence type="ECO:0000256" key="1">
    <source>
        <dbReference type="ARBA" id="ARBA00022679"/>
    </source>
</evidence>
<dbReference type="PROSITE" id="PS51873">
    <property type="entry name" value="TRIAD"/>
    <property type="match status" value="1"/>
</dbReference>
<dbReference type="EMBL" id="QWIN01003762">
    <property type="protein sequence ID" value="RMY20243.1"/>
    <property type="molecule type" value="Genomic_DNA"/>
</dbReference>
<accession>A0A3M6ZYF4</accession>
<evidence type="ECO:0000256" key="3">
    <source>
        <dbReference type="ARBA" id="ARBA00022737"/>
    </source>
</evidence>
<keyword evidence="3" id="KW-0677">Repeat</keyword>
<feature type="non-terminal residue" evidence="9">
    <location>
        <position position="1"/>
    </location>
</feature>
<name>A0A3M6ZYF4_HORWE</name>
<keyword evidence="6" id="KW-0862">Zinc</keyword>
<dbReference type="InterPro" id="IPR031127">
    <property type="entry name" value="E3_UB_ligase_RBR"/>
</dbReference>
<feature type="domain" description="RING-type" evidence="8">
    <location>
        <begin position="26"/>
        <end position="195"/>
    </location>
</feature>
<sequence length="195" mass="22179">DDDSDAETIAESSAWAASRPHNDRPKTGHCVACRDDKDFFDVARVPCKNKHEHCRECLAELFRLFLTDESLFPPRCDRAEIPLNYVRILLPPHLAKDFEAKYQELSTANRVHCHDPNCAAWRYPKSMVNDDSNTSTCPECDKTTYAMCKAPSHSGDCPEEESLQQFVSIANAEEWQRCSECKRFVGLNTGFHHIG</sequence>
<dbReference type="OrthoDB" id="9977870at2759"/>
<reference evidence="9 10" key="1">
    <citation type="journal article" date="2018" name="BMC Genomics">
        <title>Genomic evidence for intraspecific hybridization in a clonal and extremely halotolerant yeast.</title>
        <authorList>
            <person name="Gostincar C."/>
            <person name="Stajich J.E."/>
            <person name="Zupancic J."/>
            <person name="Zalar P."/>
            <person name="Gunde-Cimerman N."/>
        </authorList>
    </citation>
    <scope>NUCLEOTIDE SEQUENCE [LARGE SCALE GENOMIC DNA]</scope>
    <source>
        <strain evidence="9 10">EXF-151</strain>
    </source>
</reference>
<evidence type="ECO:0000256" key="4">
    <source>
        <dbReference type="ARBA" id="ARBA00022771"/>
    </source>
</evidence>
<dbReference type="Proteomes" id="UP000270230">
    <property type="component" value="Unassembled WGS sequence"/>
</dbReference>
<evidence type="ECO:0000256" key="5">
    <source>
        <dbReference type="ARBA" id="ARBA00022786"/>
    </source>
</evidence>